<dbReference type="OrthoDB" id="5343483at2759"/>
<feature type="region of interest" description="Disordered" evidence="1">
    <location>
        <begin position="48"/>
        <end position="67"/>
    </location>
</feature>
<evidence type="ECO:0000256" key="1">
    <source>
        <dbReference type="SAM" id="MobiDB-lite"/>
    </source>
</evidence>
<sequence>MATESTLMSLRDLMRHHRELFVLPLFWTSHHLNLVGCRFETVDTPNTISTTDQHTQDDTKISPSSQRDLPLHRDSLWLINTIANSGNYPFDEYRTGPAFHFANTPIHRPDYIIFIRCNQTEAELQAGSPPIIGYFDYTSVKLRRQVRYQPWPDPSGRPNSIGERICERSLAAITPVEWTEDPYFVCLFVALAQVQEKRVQGVKGGGFMV</sequence>
<protein>
    <submittedName>
        <fullName evidence="2">Uncharacterized protein</fullName>
    </submittedName>
</protein>
<organism evidence="2 3">
    <name type="scientific">Aspergillus carbonarius (strain ITEM 5010)</name>
    <dbReference type="NCBI Taxonomy" id="602072"/>
    <lineage>
        <taxon>Eukaryota</taxon>
        <taxon>Fungi</taxon>
        <taxon>Dikarya</taxon>
        <taxon>Ascomycota</taxon>
        <taxon>Pezizomycotina</taxon>
        <taxon>Eurotiomycetes</taxon>
        <taxon>Eurotiomycetidae</taxon>
        <taxon>Eurotiales</taxon>
        <taxon>Aspergillaceae</taxon>
        <taxon>Aspergillus</taxon>
        <taxon>Aspergillus subgen. Circumdati</taxon>
    </lineage>
</organism>
<reference evidence="3" key="1">
    <citation type="journal article" date="2017" name="Genome Biol.">
        <title>Comparative genomics reveals high biological diversity and specific adaptations in the industrially and medically important fungal genus Aspergillus.</title>
        <authorList>
            <person name="de Vries R.P."/>
            <person name="Riley R."/>
            <person name="Wiebenga A."/>
            <person name="Aguilar-Osorio G."/>
            <person name="Amillis S."/>
            <person name="Uchima C.A."/>
            <person name="Anderluh G."/>
            <person name="Asadollahi M."/>
            <person name="Askin M."/>
            <person name="Barry K."/>
            <person name="Battaglia E."/>
            <person name="Bayram O."/>
            <person name="Benocci T."/>
            <person name="Braus-Stromeyer S.A."/>
            <person name="Caldana C."/>
            <person name="Canovas D."/>
            <person name="Cerqueira G.C."/>
            <person name="Chen F."/>
            <person name="Chen W."/>
            <person name="Choi C."/>
            <person name="Clum A."/>
            <person name="Dos Santos R.A."/>
            <person name="Damasio A.R."/>
            <person name="Diallinas G."/>
            <person name="Emri T."/>
            <person name="Fekete E."/>
            <person name="Flipphi M."/>
            <person name="Freyberg S."/>
            <person name="Gallo A."/>
            <person name="Gournas C."/>
            <person name="Habgood R."/>
            <person name="Hainaut M."/>
            <person name="Harispe M.L."/>
            <person name="Henrissat B."/>
            <person name="Hilden K.S."/>
            <person name="Hope R."/>
            <person name="Hossain A."/>
            <person name="Karabika E."/>
            <person name="Karaffa L."/>
            <person name="Karanyi Z."/>
            <person name="Krasevec N."/>
            <person name="Kuo A."/>
            <person name="Kusch H."/>
            <person name="LaButti K."/>
            <person name="Lagendijk E.L."/>
            <person name="Lapidus A."/>
            <person name="Levasseur A."/>
            <person name="Lindquist E."/>
            <person name="Lipzen A."/>
            <person name="Logrieco A.F."/>
            <person name="MacCabe A."/>
            <person name="Maekelae M.R."/>
            <person name="Malavazi I."/>
            <person name="Melin P."/>
            <person name="Meyer V."/>
            <person name="Mielnichuk N."/>
            <person name="Miskei M."/>
            <person name="Molnar A.P."/>
            <person name="Mule G."/>
            <person name="Ngan C.Y."/>
            <person name="Orejas M."/>
            <person name="Orosz E."/>
            <person name="Ouedraogo J.P."/>
            <person name="Overkamp K.M."/>
            <person name="Park H.-S."/>
            <person name="Perrone G."/>
            <person name="Piumi F."/>
            <person name="Punt P.J."/>
            <person name="Ram A.F."/>
            <person name="Ramon A."/>
            <person name="Rauscher S."/>
            <person name="Record E."/>
            <person name="Riano-Pachon D.M."/>
            <person name="Robert V."/>
            <person name="Roehrig J."/>
            <person name="Ruller R."/>
            <person name="Salamov A."/>
            <person name="Salih N.S."/>
            <person name="Samson R.A."/>
            <person name="Sandor E."/>
            <person name="Sanguinetti M."/>
            <person name="Schuetze T."/>
            <person name="Sepcic K."/>
            <person name="Shelest E."/>
            <person name="Sherlock G."/>
            <person name="Sophianopoulou V."/>
            <person name="Squina F.M."/>
            <person name="Sun H."/>
            <person name="Susca A."/>
            <person name="Todd R.B."/>
            <person name="Tsang A."/>
            <person name="Unkles S.E."/>
            <person name="van de Wiele N."/>
            <person name="van Rossen-Uffink D."/>
            <person name="Oliveira J.V."/>
            <person name="Vesth T.C."/>
            <person name="Visser J."/>
            <person name="Yu J.-H."/>
            <person name="Zhou M."/>
            <person name="Andersen M.R."/>
            <person name="Archer D.B."/>
            <person name="Baker S.E."/>
            <person name="Benoit I."/>
            <person name="Brakhage A.A."/>
            <person name="Braus G.H."/>
            <person name="Fischer R."/>
            <person name="Frisvad J.C."/>
            <person name="Goldman G.H."/>
            <person name="Houbraken J."/>
            <person name="Oakley B."/>
            <person name="Pocsi I."/>
            <person name="Scazzocchio C."/>
            <person name="Seiboth B."/>
            <person name="vanKuyk P.A."/>
            <person name="Wortman J."/>
            <person name="Dyer P.S."/>
            <person name="Grigoriev I.V."/>
        </authorList>
    </citation>
    <scope>NUCLEOTIDE SEQUENCE [LARGE SCALE GENOMIC DNA]</scope>
    <source>
        <strain evidence="3">ITEM 5010</strain>
    </source>
</reference>
<evidence type="ECO:0000313" key="2">
    <source>
        <dbReference type="EMBL" id="OOF98973.1"/>
    </source>
</evidence>
<name>A0A1R3RWW4_ASPC5</name>
<accession>A0A1R3RWW4</accession>
<evidence type="ECO:0000313" key="3">
    <source>
        <dbReference type="Proteomes" id="UP000188318"/>
    </source>
</evidence>
<dbReference type="EMBL" id="KV907495">
    <property type="protein sequence ID" value="OOF98973.1"/>
    <property type="molecule type" value="Genomic_DNA"/>
</dbReference>
<dbReference type="AlphaFoldDB" id="A0A1R3RWW4"/>
<proteinExistence type="predicted"/>
<keyword evidence="3" id="KW-1185">Reference proteome</keyword>
<feature type="non-terminal residue" evidence="2">
    <location>
        <position position="209"/>
    </location>
</feature>
<dbReference type="Proteomes" id="UP000188318">
    <property type="component" value="Unassembled WGS sequence"/>
</dbReference>
<gene>
    <name evidence="2" type="ORF">ASPCADRAFT_127558</name>
</gene>
<dbReference type="VEuPathDB" id="FungiDB:ASPCADRAFT_127558"/>